<evidence type="ECO:0000259" key="11">
    <source>
        <dbReference type="Pfam" id="PF21088"/>
    </source>
</evidence>
<dbReference type="InterPro" id="IPR006685">
    <property type="entry name" value="MscS_channel_2nd"/>
</dbReference>
<dbReference type="AlphaFoldDB" id="A0A388SEJ7"/>
<keyword evidence="5 8" id="KW-1133">Transmembrane helix</keyword>
<keyword evidence="4 8" id="KW-0812">Transmembrane</keyword>
<feature type="transmembrane region" description="Helical" evidence="8">
    <location>
        <begin position="188"/>
        <end position="210"/>
    </location>
</feature>
<dbReference type="Gene3D" id="2.30.30.60">
    <property type="match status" value="1"/>
</dbReference>
<comment type="subcellular location">
    <subcellularLocation>
        <location evidence="1">Cell membrane</location>
        <topology evidence="1">Multi-pass membrane protein</topology>
    </subcellularLocation>
</comment>
<dbReference type="PANTHER" id="PTHR30347">
    <property type="entry name" value="POTASSIUM CHANNEL RELATED"/>
    <property type="match status" value="1"/>
</dbReference>
<dbReference type="GO" id="GO:0005886">
    <property type="term" value="C:plasma membrane"/>
    <property type="evidence" value="ECO:0007669"/>
    <property type="project" value="UniProtKB-SubCell"/>
</dbReference>
<comment type="caution">
    <text evidence="12">The sequence shown here is derived from an EMBL/GenBank/DDBJ whole genome shotgun (WGS) entry which is preliminary data.</text>
</comment>
<feature type="transmembrane region" description="Helical" evidence="8">
    <location>
        <begin position="76"/>
        <end position="97"/>
    </location>
</feature>
<keyword evidence="3" id="KW-1003">Cell membrane</keyword>
<evidence type="ECO:0000256" key="8">
    <source>
        <dbReference type="SAM" id="Phobius"/>
    </source>
</evidence>
<name>A0A388SEJ7_9BURK</name>
<feature type="transmembrane region" description="Helical" evidence="8">
    <location>
        <begin position="32"/>
        <end position="50"/>
    </location>
</feature>
<dbReference type="Pfam" id="PF21082">
    <property type="entry name" value="MS_channel_3rd"/>
    <property type="match status" value="1"/>
</dbReference>
<feature type="compositionally biased region" description="Low complexity" evidence="7">
    <location>
        <begin position="482"/>
        <end position="492"/>
    </location>
</feature>
<keyword evidence="6 8" id="KW-0472">Membrane</keyword>
<dbReference type="InterPro" id="IPR011066">
    <property type="entry name" value="MscS_channel_C_sf"/>
</dbReference>
<feature type="transmembrane region" description="Helical" evidence="8">
    <location>
        <begin position="256"/>
        <end position="274"/>
    </location>
</feature>
<dbReference type="RefSeq" id="WP_116269568.1">
    <property type="nucleotide sequence ID" value="NZ_BGZJ01000001.1"/>
</dbReference>
<dbReference type="InterPro" id="IPR052702">
    <property type="entry name" value="MscS-like_channel"/>
</dbReference>
<evidence type="ECO:0000256" key="6">
    <source>
        <dbReference type="ARBA" id="ARBA00023136"/>
    </source>
</evidence>
<dbReference type="Gene3D" id="3.30.70.100">
    <property type="match status" value="1"/>
</dbReference>
<evidence type="ECO:0000259" key="9">
    <source>
        <dbReference type="Pfam" id="PF00924"/>
    </source>
</evidence>
<feature type="compositionally biased region" description="Basic and acidic residues" evidence="7">
    <location>
        <begin position="471"/>
        <end position="481"/>
    </location>
</feature>
<sequence>MTVASSISKIGETEAIFHQIVQVLQGGWTADYIWQIAAFAVAVLLSLFISRRFKAKLQKLLPPPGSGRLRDRVKSYSIDIASHLSFSLIGASILWMLDWTLREADILPDHKVLVFAELGYMVLYAFAFLRIMLYILRGMLGDKVVTHGLATVVSWVFWILVVLEFAGILPTIVKFMRDQSIPVGTQNLTLWTLFSGLVSALLTLGVANWIANVLEGVLKRTKGLAPNLQVVFSRIARWILMVCAILIAMSSVGIDLTVLSVFGGALGVGIGFGLQKIASNYISGFIILLDHSIKIGDFVEIGGFQGIVTEINTRYTVVSDWNGIEDIVPNETFVTSSVKNYYHTDNVCIAMIRVSVAYGTDLNKALQILNEEANKPDRVIKNRKGWTGITKLDDSAIDLEAGVWVPNVGDGTVGLRTQVLINVLKRFDEEGIEVPFPQLDVRLRSNQTQKISIEDMARLLTFLEDQKEADRLKAEKEKEKAAGGSAAKPASA</sequence>
<feature type="transmembrane region" description="Helical" evidence="8">
    <location>
        <begin position="148"/>
        <end position="168"/>
    </location>
</feature>
<comment type="similarity">
    <text evidence="2">Belongs to the MscS (TC 1.A.23) family.</text>
</comment>
<dbReference type="InterPro" id="IPR049142">
    <property type="entry name" value="MS_channel_1st"/>
</dbReference>
<dbReference type="SUPFAM" id="SSF82689">
    <property type="entry name" value="Mechanosensitive channel protein MscS (YggB), C-terminal domain"/>
    <property type="match status" value="1"/>
</dbReference>
<keyword evidence="13" id="KW-1185">Reference proteome</keyword>
<evidence type="ECO:0000256" key="1">
    <source>
        <dbReference type="ARBA" id="ARBA00004651"/>
    </source>
</evidence>
<feature type="transmembrane region" description="Helical" evidence="8">
    <location>
        <begin position="231"/>
        <end position="250"/>
    </location>
</feature>
<gene>
    <name evidence="12" type="ORF">MESMUL_04680</name>
</gene>
<protein>
    <submittedName>
        <fullName evidence="12">Mechanosensitive ion channel protein</fullName>
    </submittedName>
</protein>
<dbReference type="Pfam" id="PF21088">
    <property type="entry name" value="MS_channel_1st"/>
    <property type="match status" value="1"/>
</dbReference>
<dbReference type="InterPro" id="IPR010920">
    <property type="entry name" value="LSM_dom_sf"/>
</dbReference>
<evidence type="ECO:0000259" key="10">
    <source>
        <dbReference type="Pfam" id="PF21082"/>
    </source>
</evidence>
<feature type="domain" description="Mechanosensitive ion channel MscS" evidence="9">
    <location>
        <begin position="277"/>
        <end position="341"/>
    </location>
</feature>
<organism evidence="12 13">
    <name type="scientific">Mesosutterella multiformis</name>
    <dbReference type="NCBI Taxonomy" id="2259133"/>
    <lineage>
        <taxon>Bacteria</taxon>
        <taxon>Pseudomonadati</taxon>
        <taxon>Pseudomonadota</taxon>
        <taxon>Betaproteobacteria</taxon>
        <taxon>Burkholderiales</taxon>
        <taxon>Sutterellaceae</taxon>
        <taxon>Mesosutterella</taxon>
    </lineage>
</organism>
<dbReference type="SUPFAM" id="SSF50182">
    <property type="entry name" value="Sm-like ribonucleoproteins"/>
    <property type="match status" value="1"/>
</dbReference>
<dbReference type="InterPro" id="IPR023408">
    <property type="entry name" value="MscS_beta-dom_sf"/>
</dbReference>
<reference evidence="12 13" key="1">
    <citation type="journal article" date="2018" name="Int. J. Syst. Evol. Microbiol.">
        <title>Mesosutterella multiformis gen. nov., sp. nov., a member of the family Sutterellaceae and Sutterella megalosphaeroides sp. nov., isolated from human faeces.</title>
        <authorList>
            <person name="Sakamoto M."/>
            <person name="Ikeyama N."/>
            <person name="Kunihiro T."/>
            <person name="Iino T."/>
            <person name="Yuki M."/>
            <person name="Ohkuma M."/>
        </authorList>
    </citation>
    <scope>NUCLEOTIDE SEQUENCE [LARGE SCALE GENOMIC DNA]</scope>
    <source>
        <strain evidence="12 13">4NBBH2</strain>
    </source>
</reference>
<dbReference type="Pfam" id="PF00924">
    <property type="entry name" value="MS_channel_2nd"/>
    <property type="match status" value="1"/>
</dbReference>
<evidence type="ECO:0000313" key="13">
    <source>
        <dbReference type="Proteomes" id="UP000266091"/>
    </source>
</evidence>
<feature type="region of interest" description="Disordered" evidence="7">
    <location>
        <begin position="471"/>
        <end position="492"/>
    </location>
</feature>
<evidence type="ECO:0000313" key="12">
    <source>
        <dbReference type="EMBL" id="GBO93114.1"/>
    </source>
</evidence>
<proteinExistence type="inferred from homology"/>
<feature type="transmembrane region" description="Helical" evidence="8">
    <location>
        <begin position="117"/>
        <end position="136"/>
    </location>
</feature>
<feature type="domain" description="Mechanosensitive ion channel MscS C-terminal" evidence="10">
    <location>
        <begin position="352"/>
        <end position="433"/>
    </location>
</feature>
<dbReference type="EMBL" id="BGZJ01000001">
    <property type="protein sequence ID" value="GBO93114.1"/>
    <property type="molecule type" value="Genomic_DNA"/>
</dbReference>
<dbReference type="OrthoDB" id="9809206at2"/>
<accession>A0A388SEJ7</accession>
<dbReference type="Gene3D" id="1.10.287.1260">
    <property type="match status" value="1"/>
</dbReference>
<dbReference type="PANTHER" id="PTHR30347:SF1">
    <property type="entry name" value="MECHANOSENSITIVE CHANNEL MSCK"/>
    <property type="match status" value="1"/>
</dbReference>
<dbReference type="InterPro" id="IPR011014">
    <property type="entry name" value="MscS_channel_TM-2"/>
</dbReference>
<dbReference type="SUPFAM" id="SSF82861">
    <property type="entry name" value="Mechanosensitive channel protein MscS (YggB), transmembrane region"/>
    <property type="match status" value="1"/>
</dbReference>
<evidence type="ECO:0000256" key="4">
    <source>
        <dbReference type="ARBA" id="ARBA00022692"/>
    </source>
</evidence>
<feature type="domain" description="Mechanosensitive ion channel transmembrane helices 2/3" evidence="11">
    <location>
        <begin position="236"/>
        <end position="275"/>
    </location>
</feature>
<evidence type="ECO:0000256" key="7">
    <source>
        <dbReference type="SAM" id="MobiDB-lite"/>
    </source>
</evidence>
<evidence type="ECO:0000256" key="5">
    <source>
        <dbReference type="ARBA" id="ARBA00022989"/>
    </source>
</evidence>
<evidence type="ECO:0000256" key="3">
    <source>
        <dbReference type="ARBA" id="ARBA00022475"/>
    </source>
</evidence>
<dbReference type="Proteomes" id="UP000266091">
    <property type="component" value="Unassembled WGS sequence"/>
</dbReference>
<dbReference type="InterPro" id="IPR049278">
    <property type="entry name" value="MS_channel_C"/>
</dbReference>
<evidence type="ECO:0000256" key="2">
    <source>
        <dbReference type="ARBA" id="ARBA00008017"/>
    </source>
</evidence>
<dbReference type="GO" id="GO:0008381">
    <property type="term" value="F:mechanosensitive monoatomic ion channel activity"/>
    <property type="evidence" value="ECO:0007669"/>
    <property type="project" value="UniProtKB-ARBA"/>
</dbReference>